<name>A0ABM9NE78_9GAMM</name>
<proteinExistence type="predicted"/>
<dbReference type="RefSeq" id="WP_348758492.1">
    <property type="nucleotide sequence ID" value="NZ_OZ026884.1"/>
</dbReference>
<dbReference type="EMBL" id="OZ026884">
    <property type="protein sequence ID" value="CAL1238884.1"/>
    <property type="molecule type" value="Genomic_DNA"/>
</dbReference>
<protein>
    <submittedName>
        <fullName evidence="1">Uncharacterized protein</fullName>
    </submittedName>
</protein>
<keyword evidence="2" id="KW-1185">Reference proteome</keyword>
<evidence type="ECO:0000313" key="1">
    <source>
        <dbReference type="EMBL" id="CAL1238884.1"/>
    </source>
</evidence>
<evidence type="ECO:0000313" key="2">
    <source>
        <dbReference type="Proteomes" id="UP001497493"/>
    </source>
</evidence>
<gene>
    <name evidence="1" type="ORF">MECH1_V1_0103</name>
</gene>
<organism evidence="1 2">
    <name type="scientific">Candidatus Methylocalor cossyra</name>
    <dbReference type="NCBI Taxonomy" id="3108543"/>
    <lineage>
        <taxon>Bacteria</taxon>
        <taxon>Pseudomonadati</taxon>
        <taxon>Pseudomonadota</taxon>
        <taxon>Gammaproteobacteria</taxon>
        <taxon>Methylococcales</taxon>
        <taxon>Methylococcaceae</taxon>
        <taxon>Candidatus Methylocalor</taxon>
    </lineage>
</organism>
<accession>A0ABM9NE78</accession>
<reference evidence="1 2" key="1">
    <citation type="submission" date="2024-04" db="EMBL/GenBank/DDBJ databases">
        <authorList>
            <person name="Cremers G."/>
        </authorList>
    </citation>
    <scope>NUCLEOTIDE SEQUENCE [LARGE SCALE GENOMIC DNA]</scope>
    <source>
        <strain evidence="1">MeCH1-AG</strain>
    </source>
</reference>
<dbReference type="Proteomes" id="UP001497493">
    <property type="component" value="Chromosome"/>
</dbReference>
<sequence>MVKALERLAHLLKSPVEAKIARDYLTRKLREDPDWAAGKPAQAGVALAALGPEPESLHAWCAQWLTGDQVRALLAMLRLVSHHQRVYKRTVMLSPRAHLLVKTLAELEDSSMSEVIERHLDRVLVETHGRTLRTLVDERTGLVEHSILPSDALDALE</sequence>